<evidence type="ECO:0000313" key="8">
    <source>
        <dbReference type="EMBL" id="SHI52986.1"/>
    </source>
</evidence>
<keyword evidence="4" id="KW-0572">Peptidoglycan-anchor</keyword>
<dbReference type="STRING" id="1121298.SAMN05444401_0917"/>
<dbReference type="Proteomes" id="UP000184080">
    <property type="component" value="Unassembled WGS sequence"/>
</dbReference>
<dbReference type="Pfam" id="PF02368">
    <property type="entry name" value="Big_2"/>
    <property type="match status" value="1"/>
</dbReference>
<dbReference type="InterPro" id="IPR019931">
    <property type="entry name" value="LPXTG_anchor"/>
</dbReference>
<accession>A0A1M6BW19</accession>
<dbReference type="Gene3D" id="2.130.10.10">
    <property type="entry name" value="YVTN repeat-like/Quinoprotein amine dehydrogenase"/>
    <property type="match status" value="2"/>
</dbReference>
<evidence type="ECO:0000256" key="4">
    <source>
        <dbReference type="ARBA" id="ARBA00023088"/>
    </source>
</evidence>
<reference evidence="8 9" key="1">
    <citation type="submission" date="2016-11" db="EMBL/GenBank/DDBJ databases">
        <authorList>
            <person name="Jaros S."/>
            <person name="Januszkiewicz K."/>
            <person name="Wedrychowicz H."/>
        </authorList>
    </citation>
    <scope>NUCLEOTIDE SEQUENCE [LARGE SCALE GENOMIC DNA]</scope>
    <source>
        <strain evidence="8 9">DSM 21864</strain>
    </source>
</reference>
<name>A0A1M6BW19_9CLOT</name>
<evidence type="ECO:0000313" key="9">
    <source>
        <dbReference type="Proteomes" id="UP000184080"/>
    </source>
</evidence>
<evidence type="ECO:0000256" key="2">
    <source>
        <dbReference type="ARBA" id="ARBA00022525"/>
    </source>
</evidence>
<dbReference type="InterPro" id="IPR011047">
    <property type="entry name" value="Quinoprotein_ADH-like_sf"/>
</dbReference>
<keyword evidence="6" id="KW-0472">Membrane</keyword>
<feature type="domain" description="BIG2" evidence="7">
    <location>
        <begin position="678"/>
        <end position="755"/>
    </location>
</feature>
<keyword evidence="6" id="KW-0812">Transmembrane</keyword>
<organism evidence="8 9">
    <name type="scientific">Clostridium amylolyticum</name>
    <dbReference type="NCBI Taxonomy" id="1121298"/>
    <lineage>
        <taxon>Bacteria</taxon>
        <taxon>Bacillati</taxon>
        <taxon>Bacillota</taxon>
        <taxon>Clostridia</taxon>
        <taxon>Eubacteriales</taxon>
        <taxon>Clostridiaceae</taxon>
        <taxon>Clostridium</taxon>
    </lineage>
</organism>
<evidence type="ECO:0000256" key="3">
    <source>
        <dbReference type="ARBA" id="ARBA00022729"/>
    </source>
</evidence>
<dbReference type="Gene3D" id="2.60.40.1080">
    <property type="match status" value="1"/>
</dbReference>
<keyword evidence="6" id="KW-1133">Transmembrane helix</keyword>
<evidence type="ECO:0000256" key="6">
    <source>
        <dbReference type="SAM" id="Phobius"/>
    </source>
</evidence>
<evidence type="ECO:0000256" key="1">
    <source>
        <dbReference type="ARBA" id="ARBA00022512"/>
    </source>
</evidence>
<dbReference type="AlphaFoldDB" id="A0A1M6BW19"/>
<keyword evidence="3" id="KW-0732">Signal</keyword>
<proteinExistence type="predicted"/>
<evidence type="ECO:0000259" key="7">
    <source>
        <dbReference type="SMART" id="SM00635"/>
    </source>
</evidence>
<dbReference type="SUPFAM" id="SSF50998">
    <property type="entry name" value="Quinoprotein alcohol dehydrogenase-like"/>
    <property type="match status" value="1"/>
</dbReference>
<dbReference type="RefSeq" id="WP_073004054.1">
    <property type="nucleotide sequence ID" value="NZ_FQZO01000001.1"/>
</dbReference>
<feature type="region of interest" description="Disordered" evidence="5">
    <location>
        <begin position="765"/>
        <end position="792"/>
    </location>
</feature>
<dbReference type="InterPro" id="IPR008964">
    <property type="entry name" value="Invasin/intimin_cell_adhesion"/>
</dbReference>
<dbReference type="SUPFAM" id="SSF63829">
    <property type="entry name" value="Calcium-dependent phosphotriesterase"/>
    <property type="match status" value="1"/>
</dbReference>
<sequence>MLKKSFKKYLAFALTSVVMTSSIFCSSVKAKAEVSKVALKEFGQPEKLIPPISSAIGLFDGAVGQQDGRNVMYTTVNGTPSVFNVIDLENYKLINSFVLEGVNQTWVHEVAKDGTAYIGTNGDKPTLWAYSPVKKQVEKLATLDGESSIWSLITDENNNVYAGTFPGGKVYKYNPTTKDLKDFGRMVGNAAQEYVRSIAYADGFIYAGTEKKKIIKLNVNTGEKVDIATAPVLSGETAFCYDLDVVGKYLFARYDKSKKVYIYDLENRVWSDTYLQNVNGLHMSKELEGKSYFISDGKLKSVDLNTLTVEDLGIAYGSSFRGVDVVKMKNDPELPGDNIVTMQYGGSVVFFNLQNKKMKMYPPVVAPSAAEIQSLEKGPDGKLYTSGYTSAIGGAYDTVTNTNKSFSLPQAEGMGALGDKIYMGTYPHAEIYELDTKNATGTGNPKKIFTIGEEQDRPFKVMSAEGKVFFGTIPDYGKLGGALTVYNPSLTGSESYKVYRNIVQDQSVVGLAYKDGKIYGSTSIAGGLGSTPTAKEAKIFVWDVAKENKLSEISLNIEGLDNPKMISGLEFGSDGLLWGAADGFIFALNPDTLQVVKSKNIYPSVKGYGIWRPIYLRWSEDGLLYANVAGKLTAIDPNTLDSTYIVDTPLYAIGDDGDLYYAKGSMLQKIAVSDKIFAVSGVSLNKEKETINLNETVQLEATVAPENSTNSKVTWKSSDEKVATVDENGLVKGIGVGVATITVTTEDGAFTKSAEITVVEKTVAEEPDKPGAEDNTNNIETESDKETSEQLPKTGALNNSFALISLGILIVASGMVLYKKRSLIKH</sequence>
<dbReference type="NCBIfam" id="TIGR01167">
    <property type="entry name" value="LPXTG_anchor"/>
    <property type="match status" value="1"/>
</dbReference>
<dbReference type="SMART" id="SM00635">
    <property type="entry name" value="BID_2"/>
    <property type="match status" value="1"/>
</dbReference>
<evidence type="ECO:0000256" key="5">
    <source>
        <dbReference type="SAM" id="MobiDB-lite"/>
    </source>
</evidence>
<dbReference type="InterPro" id="IPR015943">
    <property type="entry name" value="WD40/YVTN_repeat-like_dom_sf"/>
</dbReference>
<dbReference type="InterPro" id="IPR003343">
    <property type="entry name" value="Big_2"/>
</dbReference>
<protein>
    <submittedName>
        <fullName evidence="8">LPXTG-motif cell wall anchor domain-containing protein</fullName>
    </submittedName>
</protein>
<dbReference type="Pfam" id="PF00746">
    <property type="entry name" value="Gram_pos_anchor"/>
    <property type="match status" value="1"/>
</dbReference>
<keyword evidence="1" id="KW-0134">Cell wall</keyword>
<keyword evidence="2" id="KW-0964">Secreted</keyword>
<feature type="transmembrane region" description="Helical" evidence="6">
    <location>
        <begin position="800"/>
        <end position="818"/>
    </location>
</feature>
<dbReference type="OrthoDB" id="1938523at2"/>
<gene>
    <name evidence="8" type="ORF">SAMN05444401_0917</name>
</gene>
<dbReference type="SUPFAM" id="SSF49373">
    <property type="entry name" value="Invasin/intimin cell-adhesion fragments"/>
    <property type="match status" value="1"/>
</dbReference>
<dbReference type="EMBL" id="FQZO01000001">
    <property type="protein sequence ID" value="SHI52986.1"/>
    <property type="molecule type" value="Genomic_DNA"/>
</dbReference>
<keyword evidence="9" id="KW-1185">Reference proteome</keyword>